<reference evidence="2" key="1">
    <citation type="journal article" date="2012" name="Nat. Biotechnol.">
        <title>Draft genome sequence of pigeonpea (Cajanus cajan), an orphan legume crop of resource-poor farmers.</title>
        <authorList>
            <person name="Varshney R.K."/>
            <person name="Chen W."/>
            <person name="Li Y."/>
            <person name="Bharti A.K."/>
            <person name="Saxena R.K."/>
            <person name="Schlueter J.A."/>
            <person name="Donoghue M.T."/>
            <person name="Azam S."/>
            <person name="Fan G."/>
            <person name="Whaley A.M."/>
            <person name="Farmer A.D."/>
            <person name="Sheridan J."/>
            <person name="Iwata A."/>
            <person name="Tuteja R."/>
            <person name="Penmetsa R.V."/>
            <person name="Wu W."/>
            <person name="Upadhyaya H.D."/>
            <person name="Yang S.P."/>
            <person name="Shah T."/>
            <person name="Saxena K.B."/>
            <person name="Michael T."/>
            <person name="McCombie W.R."/>
            <person name="Yang B."/>
            <person name="Zhang G."/>
            <person name="Yang H."/>
            <person name="Wang J."/>
            <person name="Spillane C."/>
            <person name="Cook D.R."/>
            <person name="May G.D."/>
            <person name="Xu X."/>
            <person name="Jackson S.A."/>
        </authorList>
    </citation>
    <scope>NUCLEOTIDE SEQUENCE [LARGE SCALE GENOMIC DNA]</scope>
</reference>
<dbReference type="InterPro" id="IPR036397">
    <property type="entry name" value="RNaseH_sf"/>
</dbReference>
<dbReference type="Gramene" id="C.cajan_44638.t">
    <property type="protein sequence ID" value="C.cajan_44638.t.cds1"/>
    <property type="gene ID" value="C.cajan_44638"/>
</dbReference>
<keyword evidence="3" id="KW-1185">Reference proteome</keyword>
<dbReference type="Proteomes" id="UP000075243">
    <property type="component" value="Unassembled WGS sequence"/>
</dbReference>
<dbReference type="AlphaFoldDB" id="A0A151UEI6"/>
<dbReference type="GO" id="GO:0003676">
    <property type="term" value="F:nucleic acid binding"/>
    <property type="evidence" value="ECO:0007669"/>
    <property type="project" value="InterPro"/>
</dbReference>
<dbReference type="EMBL" id="AGCT01030347">
    <property type="protein sequence ID" value="KYP77693.1"/>
    <property type="molecule type" value="Genomic_DNA"/>
</dbReference>
<dbReference type="GO" id="GO:0015074">
    <property type="term" value="P:DNA integration"/>
    <property type="evidence" value="ECO:0007669"/>
    <property type="project" value="InterPro"/>
</dbReference>
<evidence type="ECO:0000313" key="3">
    <source>
        <dbReference type="Proteomes" id="UP000075243"/>
    </source>
</evidence>
<sequence length="80" mass="9280">MFIDAQSHYTWIYFLKSKSDAFIAFKLFLAMVKTQFTTKVKAIQTDWGGEYKTFSKFLAELGIKHRLTCPHTSHQNGSIE</sequence>
<evidence type="ECO:0000259" key="1">
    <source>
        <dbReference type="PROSITE" id="PS50994"/>
    </source>
</evidence>
<organism evidence="2 3">
    <name type="scientific">Cajanus cajan</name>
    <name type="common">Pigeon pea</name>
    <name type="synonym">Cajanus indicus</name>
    <dbReference type="NCBI Taxonomy" id="3821"/>
    <lineage>
        <taxon>Eukaryota</taxon>
        <taxon>Viridiplantae</taxon>
        <taxon>Streptophyta</taxon>
        <taxon>Embryophyta</taxon>
        <taxon>Tracheophyta</taxon>
        <taxon>Spermatophyta</taxon>
        <taxon>Magnoliopsida</taxon>
        <taxon>eudicotyledons</taxon>
        <taxon>Gunneridae</taxon>
        <taxon>Pentapetalae</taxon>
        <taxon>rosids</taxon>
        <taxon>fabids</taxon>
        <taxon>Fabales</taxon>
        <taxon>Fabaceae</taxon>
        <taxon>Papilionoideae</taxon>
        <taxon>50 kb inversion clade</taxon>
        <taxon>NPAAA clade</taxon>
        <taxon>indigoferoid/millettioid clade</taxon>
        <taxon>Phaseoleae</taxon>
        <taxon>Cajanus</taxon>
    </lineage>
</organism>
<gene>
    <name evidence="2" type="ORF">KK1_048821</name>
</gene>
<protein>
    <submittedName>
        <fullName evidence="2">Retrovirus-related Pol polyprotein from transposon TNT 1-94</fullName>
    </submittedName>
</protein>
<dbReference type="PANTHER" id="PTHR42648:SF26">
    <property type="entry name" value="INTEGRASE CATALYTIC DOMAIN-CONTAINING PROTEIN"/>
    <property type="match status" value="1"/>
</dbReference>
<comment type="caution">
    <text evidence="2">The sequence shown here is derived from an EMBL/GenBank/DDBJ whole genome shotgun (WGS) entry which is preliminary data.</text>
</comment>
<dbReference type="Pfam" id="PF00665">
    <property type="entry name" value="rve"/>
    <property type="match status" value="1"/>
</dbReference>
<dbReference type="PANTHER" id="PTHR42648">
    <property type="entry name" value="TRANSPOSASE, PUTATIVE-RELATED"/>
    <property type="match status" value="1"/>
</dbReference>
<dbReference type="InterPro" id="IPR012337">
    <property type="entry name" value="RNaseH-like_sf"/>
</dbReference>
<dbReference type="PROSITE" id="PS50994">
    <property type="entry name" value="INTEGRASE"/>
    <property type="match status" value="1"/>
</dbReference>
<name>A0A151UEI6_CAJCA</name>
<accession>A0A151UEI6</accession>
<dbReference type="SUPFAM" id="SSF53098">
    <property type="entry name" value="Ribonuclease H-like"/>
    <property type="match status" value="1"/>
</dbReference>
<dbReference type="STRING" id="3821.A0A151UEI6"/>
<dbReference type="Gene3D" id="3.30.420.10">
    <property type="entry name" value="Ribonuclease H-like superfamily/Ribonuclease H"/>
    <property type="match status" value="1"/>
</dbReference>
<dbReference type="InterPro" id="IPR039537">
    <property type="entry name" value="Retrotran_Ty1/copia-like"/>
</dbReference>
<proteinExistence type="predicted"/>
<evidence type="ECO:0000313" key="2">
    <source>
        <dbReference type="EMBL" id="KYP77693.1"/>
    </source>
</evidence>
<feature type="domain" description="Integrase catalytic" evidence="1">
    <location>
        <begin position="1"/>
        <end position="80"/>
    </location>
</feature>
<dbReference type="InterPro" id="IPR001584">
    <property type="entry name" value="Integrase_cat-core"/>
</dbReference>